<evidence type="ECO:0000256" key="3">
    <source>
        <dbReference type="ARBA" id="ARBA00023125"/>
    </source>
</evidence>
<dbReference type="NCBIfam" id="NF008361">
    <property type="entry name" value="PRK11151.1"/>
    <property type="match status" value="1"/>
</dbReference>
<evidence type="ECO:0000313" key="8">
    <source>
        <dbReference type="Proteomes" id="UP000501408"/>
    </source>
</evidence>
<reference evidence="7 8" key="1">
    <citation type="submission" date="2020-03" db="EMBL/GenBank/DDBJ databases">
        <title>Genome mining reveals the biosynthetic pathways of PHA and ectoines of the halophilic strain Salinivibrio costicola M318 isolated from fermented shrimp paste.</title>
        <authorList>
            <person name="Doan T.V."/>
            <person name="Tran L.T."/>
            <person name="Trieu T.A."/>
            <person name="Nguyen Q.V."/>
            <person name="Quach T.N."/>
            <person name="Phi T.Q."/>
            <person name="Kumar S."/>
        </authorList>
    </citation>
    <scope>NUCLEOTIDE SEQUENCE [LARGE SCALE GENOMIC DNA]</scope>
    <source>
        <strain evidence="7 8">M318</strain>
    </source>
</reference>
<keyword evidence="2" id="KW-0805">Transcription regulation</keyword>
<keyword evidence="8" id="KW-1185">Reference proteome</keyword>
<dbReference type="InterPro" id="IPR005119">
    <property type="entry name" value="LysR_subst-bd"/>
</dbReference>
<comment type="similarity">
    <text evidence="1">Belongs to the LysR transcriptional regulatory family.</text>
</comment>
<evidence type="ECO:0000256" key="4">
    <source>
        <dbReference type="ARBA" id="ARBA00023159"/>
    </source>
</evidence>
<evidence type="ECO:0000313" key="7">
    <source>
        <dbReference type="EMBL" id="QIR05097.1"/>
    </source>
</evidence>
<protein>
    <submittedName>
        <fullName evidence="7">DNA-binding transcriptional regulator OxyR</fullName>
    </submittedName>
</protein>
<dbReference type="GO" id="GO:0003677">
    <property type="term" value="F:DNA binding"/>
    <property type="evidence" value="ECO:0007669"/>
    <property type="project" value="UniProtKB-KW"/>
</dbReference>
<name>A0ABX6K0J0_SALCS</name>
<organism evidence="7 8">
    <name type="scientific">Salinivibrio costicola</name>
    <name type="common">Vibrio costicola</name>
    <dbReference type="NCBI Taxonomy" id="51367"/>
    <lineage>
        <taxon>Bacteria</taxon>
        <taxon>Pseudomonadati</taxon>
        <taxon>Pseudomonadota</taxon>
        <taxon>Gammaproteobacteria</taxon>
        <taxon>Vibrionales</taxon>
        <taxon>Vibrionaceae</taxon>
        <taxon>Salinivibrio</taxon>
    </lineage>
</organism>
<sequence length="310" mass="34400">MNIRDLEYLVALAEHRHFRKAAEACFVSQPTLSGQIRKLEDELGVSLLERTSRRVLFTDAGMRLVQQARNVLREVTILTELASEQGESMTGPLHIGLIPTVGPYLLPKIIPMLRDRFPELELFIHEGQTQQLVQQLEEGKLDCIILASVEETQHLKELPLYEEPMLLAVSEAHKLAGCAEVALDVLQGETLLMLGDGHCLRDQAMGFCFKVGAREDQSFRATSLETLRNMVAAGSGITLLPRLSVPAQRRDGVAYIPTTSPTPTRQITLDYRPGSPLRGRYEQLAEVIREHMVAVMDTPLSAEPTALNAG</sequence>
<evidence type="ECO:0000259" key="6">
    <source>
        <dbReference type="PROSITE" id="PS50931"/>
    </source>
</evidence>
<feature type="domain" description="HTH lysR-type" evidence="6">
    <location>
        <begin position="1"/>
        <end position="58"/>
    </location>
</feature>
<dbReference type="SUPFAM" id="SSF46785">
    <property type="entry name" value="Winged helix' DNA-binding domain"/>
    <property type="match status" value="1"/>
</dbReference>
<dbReference type="PANTHER" id="PTHR30346">
    <property type="entry name" value="TRANSCRIPTIONAL DUAL REGULATOR HCAR-RELATED"/>
    <property type="match status" value="1"/>
</dbReference>
<dbReference type="PANTHER" id="PTHR30346:SF26">
    <property type="entry name" value="HYDROGEN PEROXIDE-INDUCIBLE GENES ACTIVATOR"/>
    <property type="match status" value="1"/>
</dbReference>
<keyword evidence="4" id="KW-0010">Activator</keyword>
<gene>
    <name evidence="7" type="primary">oxyR</name>
    <name evidence="7" type="ORF">HBA18_01090</name>
</gene>
<dbReference type="InterPro" id="IPR000847">
    <property type="entry name" value="LysR_HTH_N"/>
</dbReference>
<proteinExistence type="inferred from homology"/>
<dbReference type="PROSITE" id="PS50931">
    <property type="entry name" value="HTH_LYSR"/>
    <property type="match status" value="1"/>
</dbReference>
<dbReference type="RefSeq" id="WP_167313874.1">
    <property type="nucleotide sequence ID" value="NZ_CP050266.1"/>
</dbReference>
<dbReference type="InterPro" id="IPR036390">
    <property type="entry name" value="WH_DNA-bd_sf"/>
</dbReference>
<evidence type="ECO:0000256" key="1">
    <source>
        <dbReference type="ARBA" id="ARBA00009437"/>
    </source>
</evidence>
<dbReference type="InterPro" id="IPR036388">
    <property type="entry name" value="WH-like_DNA-bd_sf"/>
</dbReference>
<dbReference type="Pfam" id="PF03466">
    <property type="entry name" value="LysR_substrate"/>
    <property type="match status" value="1"/>
</dbReference>
<keyword evidence="3 7" id="KW-0238">DNA-binding</keyword>
<dbReference type="EMBL" id="CP050266">
    <property type="protein sequence ID" value="QIR05097.1"/>
    <property type="molecule type" value="Genomic_DNA"/>
</dbReference>
<evidence type="ECO:0000256" key="5">
    <source>
        <dbReference type="ARBA" id="ARBA00023163"/>
    </source>
</evidence>
<dbReference type="SUPFAM" id="SSF53850">
    <property type="entry name" value="Periplasmic binding protein-like II"/>
    <property type="match status" value="1"/>
</dbReference>
<dbReference type="Pfam" id="PF00126">
    <property type="entry name" value="HTH_1"/>
    <property type="match status" value="1"/>
</dbReference>
<keyword evidence="5" id="KW-0804">Transcription</keyword>
<dbReference type="CDD" id="cd08411">
    <property type="entry name" value="PBP2_OxyR"/>
    <property type="match status" value="1"/>
</dbReference>
<evidence type="ECO:0000256" key="2">
    <source>
        <dbReference type="ARBA" id="ARBA00023015"/>
    </source>
</evidence>
<dbReference type="PRINTS" id="PR00039">
    <property type="entry name" value="HTHLYSR"/>
</dbReference>
<dbReference type="Gene3D" id="1.10.10.10">
    <property type="entry name" value="Winged helix-like DNA-binding domain superfamily/Winged helix DNA-binding domain"/>
    <property type="match status" value="1"/>
</dbReference>
<accession>A0ABX6K0J0</accession>
<dbReference type="Proteomes" id="UP000501408">
    <property type="component" value="Chromosome 1"/>
</dbReference>
<dbReference type="Gene3D" id="3.40.190.10">
    <property type="entry name" value="Periplasmic binding protein-like II"/>
    <property type="match status" value="2"/>
</dbReference>